<accession>A0ABY6EG62</accession>
<keyword evidence="3" id="KW-1185">Reference proteome</keyword>
<evidence type="ECO:0000256" key="1">
    <source>
        <dbReference type="SAM" id="MobiDB-lite"/>
    </source>
</evidence>
<sequence>MLPLVLCSCSPSPNRISPSEAKAQSEDPDHNVWTGEDLKALLLPVNVLPKKYKPNKDLTADSGTHFGPTGQKPISTDCTLLQRTSWVDAAGTGLASWAQADFRSSSQEEYSEEIDSFRGTDAWTAMTRLKKYAESCTAFKDSYDGTTATYKAITKTVPGLGDESFETVMTTAVYDGGMTTVVSRVGHDIVFSSYDVRSSDLGAPAVGFARKLVANVKAKTGN</sequence>
<evidence type="ECO:0000313" key="3">
    <source>
        <dbReference type="Proteomes" id="UP001061298"/>
    </source>
</evidence>
<dbReference type="EMBL" id="CP106793">
    <property type="protein sequence ID" value="UXY22963.1"/>
    <property type="molecule type" value="Genomic_DNA"/>
</dbReference>
<gene>
    <name evidence="2" type="ORF">N8I84_32880</name>
</gene>
<name>A0ABY6EG62_9ACTN</name>
<evidence type="ECO:0008006" key="4">
    <source>
        <dbReference type="Google" id="ProtNLM"/>
    </source>
</evidence>
<dbReference type="RefSeq" id="WP_263233053.1">
    <property type="nucleotide sequence ID" value="NZ_CP106793.1"/>
</dbReference>
<evidence type="ECO:0000313" key="2">
    <source>
        <dbReference type="EMBL" id="UXY22963.1"/>
    </source>
</evidence>
<feature type="region of interest" description="Disordered" evidence="1">
    <location>
        <begin position="11"/>
        <end position="30"/>
    </location>
</feature>
<reference evidence="2" key="1">
    <citation type="submission" date="2022-10" db="EMBL/GenBank/DDBJ databases">
        <authorList>
            <person name="Mo P."/>
        </authorList>
    </citation>
    <scope>NUCLEOTIDE SEQUENCE</scope>
    <source>
        <strain evidence="2">HUAS 13-4</strain>
    </source>
</reference>
<organism evidence="2 3">
    <name type="scientific">Streptomyces cynarae</name>
    <dbReference type="NCBI Taxonomy" id="2981134"/>
    <lineage>
        <taxon>Bacteria</taxon>
        <taxon>Bacillati</taxon>
        <taxon>Actinomycetota</taxon>
        <taxon>Actinomycetes</taxon>
        <taxon>Kitasatosporales</taxon>
        <taxon>Streptomycetaceae</taxon>
        <taxon>Streptomyces</taxon>
    </lineage>
</organism>
<dbReference type="Proteomes" id="UP001061298">
    <property type="component" value="Chromosome"/>
</dbReference>
<proteinExistence type="predicted"/>
<protein>
    <recommendedName>
        <fullName evidence="4">Sensor domain-containing protein</fullName>
    </recommendedName>
</protein>